<evidence type="ECO:0000313" key="2">
    <source>
        <dbReference type="EMBL" id="KAK0730691.1"/>
    </source>
</evidence>
<evidence type="ECO:0000256" key="1">
    <source>
        <dbReference type="SAM" id="SignalP"/>
    </source>
</evidence>
<gene>
    <name evidence="2" type="ORF">B0H67DRAFT_46528</name>
</gene>
<dbReference type="Proteomes" id="UP001172102">
    <property type="component" value="Unassembled WGS sequence"/>
</dbReference>
<name>A0AA40BAP6_9PEZI</name>
<sequence length="87" mass="9879">MRCLFLLHALIWSKQAHQQIHLPSPNVRDGRNTQRIVSADGGAIALNFEAGMIRPLGFMPCETETWNGLDVHRMATGRQMCWIPVCY</sequence>
<comment type="caution">
    <text evidence="2">The sequence shown here is derived from an EMBL/GenBank/DDBJ whole genome shotgun (WGS) entry which is preliminary data.</text>
</comment>
<organism evidence="2 3">
    <name type="scientific">Lasiosphaeris hirsuta</name>
    <dbReference type="NCBI Taxonomy" id="260670"/>
    <lineage>
        <taxon>Eukaryota</taxon>
        <taxon>Fungi</taxon>
        <taxon>Dikarya</taxon>
        <taxon>Ascomycota</taxon>
        <taxon>Pezizomycotina</taxon>
        <taxon>Sordariomycetes</taxon>
        <taxon>Sordariomycetidae</taxon>
        <taxon>Sordariales</taxon>
        <taxon>Lasiosphaeriaceae</taxon>
        <taxon>Lasiosphaeris</taxon>
    </lineage>
</organism>
<dbReference type="EMBL" id="JAUKUA010000001">
    <property type="protein sequence ID" value="KAK0730691.1"/>
    <property type="molecule type" value="Genomic_DNA"/>
</dbReference>
<evidence type="ECO:0008006" key="4">
    <source>
        <dbReference type="Google" id="ProtNLM"/>
    </source>
</evidence>
<keyword evidence="3" id="KW-1185">Reference proteome</keyword>
<feature type="chain" id="PRO_5041467865" description="Secreted protein" evidence="1">
    <location>
        <begin position="19"/>
        <end position="87"/>
    </location>
</feature>
<keyword evidence="1" id="KW-0732">Signal</keyword>
<proteinExistence type="predicted"/>
<protein>
    <recommendedName>
        <fullName evidence="4">Secreted protein</fullName>
    </recommendedName>
</protein>
<feature type="signal peptide" evidence="1">
    <location>
        <begin position="1"/>
        <end position="18"/>
    </location>
</feature>
<reference evidence="2" key="1">
    <citation type="submission" date="2023-06" db="EMBL/GenBank/DDBJ databases">
        <title>Genome-scale phylogeny and comparative genomics of the fungal order Sordariales.</title>
        <authorList>
            <consortium name="Lawrence Berkeley National Laboratory"/>
            <person name="Hensen N."/>
            <person name="Bonometti L."/>
            <person name="Westerberg I."/>
            <person name="Brannstrom I.O."/>
            <person name="Guillou S."/>
            <person name="Cros-Aarteil S."/>
            <person name="Calhoun S."/>
            <person name="Haridas S."/>
            <person name="Kuo A."/>
            <person name="Mondo S."/>
            <person name="Pangilinan J."/>
            <person name="Riley R."/>
            <person name="Labutti K."/>
            <person name="Andreopoulos B."/>
            <person name="Lipzen A."/>
            <person name="Chen C."/>
            <person name="Yanf M."/>
            <person name="Daum C."/>
            <person name="Ng V."/>
            <person name="Clum A."/>
            <person name="Steindorff A."/>
            <person name="Ohm R."/>
            <person name="Martin F."/>
            <person name="Silar P."/>
            <person name="Natvig D."/>
            <person name="Lalanne C."/>
            <person name="Gautier V."/>
            <person name="Ament-Velasquez S.L."/>
            <person name="Kruys A."/>
            <person name="Hutchinson M.I."/>
            <person name="Powell A.J."/>
            <person name="Barry K."/>
            <person name="Miller A.N."/>
            <person name="Grigoriev I.V."/>
            <person name="Debuchy R."/>
            <person name="Gladieux P."/>
            <person name="Thoren M.H."/>
            <person name="Johannesson H."/>
        </authorList>
    </citation>
    <scope>NUCLEOTIDE SEQUENCE</scope>
    <source>
        <strain evidence="2">SMH4607-1</strain>
    </source>
</reference>
<dbReference type="AlphaFoldDB" id="A0AA40BAP6"/>
<accession>A0AA40BAP6</accession>
<evidence type="ECO:0000313" key="3">
    <source>
        <dbReference type="Proteomes" id="UP001172102"/>
    </source>
</evidence>